<dbReference type="AlphaFoldDB" id="A0AAJ1X669"/>
<evidence type="ECO:0000256" key="8">
    <source>
        <dbReference type="SAM" id="Phobius"/>
    </source>
</evidence>
<keyword evidence="3" id="KW-0808">Transferase</keyword>
<reference evidence="9" key="1">
    <citation type="submission" date="2022-07" db="EMBL/GenBank/DDBJ databases">
        <authorList>
            <person name="Otstavnykh N."/>
            <person name="Isaeva M."/>
            <person name="Bystritskaya E."/>
        </authorList>
    </citation>
    <scope>NUCLEOTIDE SEQUENCE</scope>
    <source>
        <strain evidence="9">10Alg 79</strain>
    </source>
</reference>
<gene>
    <name evidence="9" type="ORF">NOI20_03220</name>
</gene>
<comment type="caution">
    <text evidence="9">The sequence shown here is derived from an EMBL/GenBank/DDBJ whole genome shotgun (WGS) entry which is preliminary data.</text>
</comment>
<comment type="similarity">
    <text evidence="7">Belongs to the glycosyltransferase 87 family.</text>
</comment>
<dbReference type="GO" id="GO:0016758">
    <property type="term" value="F:hexosyltransferase activity"/>
    <property type="evidence" value="ECO:0007669"/>
    <property type="project" value="InterPro"/>
</dbReference>
<feature type="transmembrane region" description="Helical" evidence="8">
    <location>
        <begin position="344"/>
        <end position="363"/>
    </location>
</feature>
<keyword evidence="6 8" id="KW-0472">Membrane</keyword>
<evidence type="ECO:0000256" key="1">
    <source>
        <dbReference type="ARBA" id="ARBA00004651"/>
    </source>
</evidence>
<feature type="transmembrane region" description="Helical" evidence="8">
    <location>
        <begin position="268"/>
        <end position="291"/>
    </location>
</feature>
<protein>
    <submittedName>
        <fullName evidence="9">DUF2029 domain-containing protein</fullName>
    </submittedName>
</protein>
<evidence type="ECO:0000256" key="5">
    <source>
        <dbReference type="ARBA" id="ARBA00022989"/>
    </source>
</evidence>
<evidence type="ECO:0000313" key="10">
    <source>
        <dbReference type="Proteomes" id="UP001227162"/>
    </source>
</evidence>
<feature type="transmembrane region" description="Helical" evidence="8">
    <location>
        <begin position="184"/>
        <end position="204"/>
    </location>
</feature>
<reference evidence="9" key="2">
    <citation type="submission" date="2023-04" db="EMBL/GenBank/DDBJ databases">
        <title>'Rhodoalgimonas zhirmunskyi' gen. nov., isolated from a red alga.</title>
        <authorList>
            <person name="Nedashkovskaya O.I."/>
            <person name="Otstavnykh N.Y."/>
            <person name="Bystritskaya E.P."/>
            <person name="Balabanova L.A."/>
            <person name="Isaeva M.P."/>
        </authorList>
    </citation>
    <scope>NUCLEOTIDE SEQUENCE</scope>
    <source>
        <strain evidence="9">10Alg 79</strain>
    </source>
</reference>
<evidence type="ECO:0000256" key="2">
    <source>
        <dbReference type="ARBA" id="ARBA00022475"/>
    </source>
</evidence>
<accession>A0AAJ1X669</accession>
<dbReference type="Pfam" id="PF09594">
    <property type="entry name" value="GT87"/>
    <property type="match status" value="1"/>
</dbReference>
<evidence type="ECO:0000256" key="4">
    <source>
        <dbReference type="ARBA" id="ARBA00022692"/>
    </source>
</evidence>
<feature type="transmembrane region" description="Helical" evidence="8">
    <location>
        <begin position="210"/>
        <end position="230"/>
    </location>
</feature>
<dbReference type="EMBL" id="JANFFA010000001">
    <property type="protein sequence ID" value="MDQ2093112.1"/>
    <property type="molecule type" value="Genomic_DNA"/>
</dbReference>
<comment type="subcellular location">
    <subcellularLocation>
        <location evidence="1">Cell membrane</location>
        <topology evidence="1">Multi-pass membrane protein</topology>
    </subcellularLocation>
</comment>
<dbReference type="RefSeq" id="WP_317624711.1">
    <property type="nucleotide sequence ID" value="NZ_JANFFA010000001.1"/>
</dbReference>
<feature type="transmembrane region" description="Helical" evidence="8">
    <location>
        <begin position="21"/>
        <end position="39"/>
    </location>
</feature>
<evidence type="ECO:0000256" key="7">
    <source>
        <dbReference type="ARBA" id="ARBA00024033"/>
    </source>
</evidence>
<evidence type="ECO:0000313" key="9">
    <source>
        <dbReference type="EMBL" id="MDQ2093112.1"/>
    </source>
</evidence>
<feature type="transmembrane region" description="Helical" evidence="8">
    <location>
        <begin position="369"/>
        <end position="393"/>
    </location>
</feature>
<name>A0AAJ1X669_9RHOB</name>
<feature type="transmembrane region" description="Helical" evidence="8">
    <location>
        <begin position="97"/>
        <end position="126"/>
    </location>
</feature>
<sequence length="404" mass="43214">MRSTSPAFLVTHAGTYRTVRLFMALLAMITAVQIGWPHLLGQAQSGVDYNIFVQVGNLARAGDLATAYDAIAFESYQATQPGTFPFMPWTYPPQFNFLAAFLSLFPVGVGYLLFIGLCLTALLICLHRLAPDYAAQAVMLTLPAMLMCIRAGQNGFLTATLFALTFIFVLSARPLRAGTALGLLAYKPHLGLGIGLVALIRGGARLWGTALLVVVVALSLATWAFGAEIWSYFLSAIRESGVFLRAAAYPMERMVSVYAFLISTGLPASAAMTGQAIMAAVALGLIIFTLLRRWSLRATLAVSLVAGLTVSPYAYDYDLVALSPALALILPTLARHSTRLERRALIAALILATGWGLLSVILARPLEAAAITLPSLGAPGLLFALALIIRLLARAEREDKRVAA</sequence>
<keyword evidence="4 8" id="KW-0812">Transmembrane</keyword>
<feature type="transmembrane region" description="Helical" evidence="8">
    <location>
        <begin position="155"/>
        <end position="172"/>
    </location>
</feature>
<dbReference type="InterPro" id="IPR018584">
    <property type="entry name" value="GT87"/>
</dbReference>
<keyword evidence="5 8" id="KW-1133">Transmembrane helix</keyword>
<organism evidence="9 10">
    <name type="scientific">Rhodalgimonas zhirmunskyi</name>
    <dbReference type="NCBI Taxonomy" id="2964767"/>
    <lineage>
        <taxon>Bacteria</taxon>
        <taxon>Pseudomonadati</taxon>
        <taxon>Pseudomonadota</taxon>
        <taxon>Alphaproteobacteria</taxon>
        <taxon>Rhodobacterales</taxon>
        <taxon>Roseobacteraceae</taxon>
        <taxon>Rhodalgimonas</taxon>
    </lineage>
</organism>
<keyword evidence="2" id="KW-1003">Cell membrane</keyword>
<evidence type="ECO:0000256" key="6">
    <source>
        <dbReference type="ARBA" id="ARBA00023136"/>
    </source>
</evidence>
<evidence type="ECO:0000256" key="3">
    <source>
        <dbReference type="ARBA" id="ARBA00022679"/>
    </source>
</evidence>
<keyword evidence="10" id="KW-1185">Reference proteome</keyword>
<dbReference type="GO" id="GO:0005886">
    <property type="term" value="C:plasma membrane"/>
    <property type="evidence" value="ECO:0007669"/>
    <property type="project" value="UniProtKB-SubCell"/>
</dbReference>
<proteinExistence type="inferred from homology"/>
<dbReference type="Proteomes" id="UP001227162">
    <property type="component" value="Unassembled WGS sequence"/>
</dbReference>